<dbReference type="NCBIfam" id="TIGR00093">
    <property type="entry name" value="pseudouridine synthase"/>
    <property type="match status" value="1"/>
</dbReference>
<protein>
    <submittedName>
        <fullName evidence="5">rRNA pseudouridine synthase</fullName>
    </submittedName>
</protein>
<dbReference type="SUPFAM" id="SSF55174">
    <property type="entry name" value="Alpha-L RNA-binding motif"/>
    <property type="match status" value="1"/>
</dbReference>
<dbReference type="EMBL" id="CP043939">
    <property type="protein sequence ID" value="QER67206.1"/>
    <property type="molecule type" value="Genomic_DNA"/>
</dbReference>
<dbReference type="Pfam" id="PF00849">
    <property type="entry name" value="PseudoU_synth_2"/>
    <property type="match status" value="1"/>
</dbReference>
<dbReference type="GO" id="GO:0000455">
    <property type="term" value="P:enzyme-directed rRNA pseudouridine synthesis"/>
    <property type="evidence" value="ECO:0007669"/>
    <property type="project" value="UniProtKB-ARBA"/>
</dbReference>
<gene>
    <name evidence="5" type="ORF">F0161_04605</name>
</gene>
<evidence type="ECO:0000256" key="3">
    <source>
        <dbReference type="PROSITE-ProRule" id="PRU00182"/>
    </source>
</evidence>
<keyword evidence="6" id="KW-1185">Reference proteome</keyword>
<dbReference type="InterPro" id="IPR002942">
    <property type="entry name" value="S4_RNA-bd"/>
</dbReference>
<dbReference type="Gene3D" id="3.30.70.1560">
    <property type="entry name" value="Alpha-L RNA-binding motif"/>
    <property type="match status" value="1"/>
</dbReference>
<keyword evidence="3" id="KW-0694">RNA-binding</keyword>
<evidence type="ECO:0000259" key="4">
    <source>
        <dbReference type="SMART" id="SM00363"/>
    </source>
</evidence>
<dbReference type="GO" id="GO:0005829">
    <property type="term" value="C:cytosol"/>
    <property type="evidence" value="ECO:0007669"/>
    <property type="project" value="UniProtKB-ARBA"/>
</dbReference>
<proteinExistence type="inferred from homology"/>
<accession>A0A5P1X067</accession>
<reference evidence="5 6" key="1">
    <citation type="submission" date="2019-09" db="EMBL/GenBank/DDBJ databases">
        <title>Complete Genome Sequence of Lactobacillus nenjiangensis SH-Y15, isolated from sauerkraut.</title>
        <authorList>
            <person name="Yang H."/>
        </authorList>
    </citation>
    <scope>NUCLEOTIDE SEQUENCE [LARGE SCALE GENOMIC DNA]</scope>
    <source>
        <strain evidence="5 6">SH-Y15</strain>
    </source>
</reference>
<dbReference type="KEGG" id="lnn:F0161_04605"/>
<dbReference type="SUPFAM" id="SSF55120">
    <property type="entry name" value="Pseudouridine synthase"/>
    <property type="match status" value="1"/>
</dbReference>
<dbReference type="Pfam" id="PF01479">
    <property type="entry name" value="S4"/>
    <property type="match status" value="1"/>
</dbReference>
<dbReference type="InterPro" id="IPR050343">
    <property type="entry name" value="RsuA_PseudoU_synthase"/>
</dbReference>
<dbReference type="PANTHER" id="PTHR47683">
    <property type="entry name" value="PSEUDOURIDINE SYNTHASE FAMILY PROTEIN-RELATED"/>
    <property type="match status" value="1"/>
</dbReference>
<dbReference type="Proteomes" id="UP000325295">
    <property type="component" value="Chromosome"/>
</dbReference>
<dbReference type="AlphaFoldDB" id="A0A5P1X067"/>
<dbReference type="Gene3D" id="3.10.290.10">
    <property type="entry name" value="RNA-binding S4 domain"/>
    <property type="match status" value="1"/>
</dbReference>
<evidence type="ECO:0000313" key="5">
    <source>
        <dbReference type="EMBL" id="QER67206.1"/>
    </source>
</evidence>
<evidence type="ECO:0000256" key="1">
    <source>
        <dbReference type="ARBA" id="ARBA00008348"/>
    </source>
</evidence>
<name>A0A5P1X067_9LACO</name>
<comment type="similarity">
    <text evidence="1">Belongs to the pseudouridine synthase RsuA family.</text>
</comment>
<dbReference type="GO" id="GO:0003723">
    <property type="term" value="F:RNA binding"/>
    <property type="evidence" value="ECO:0007669"/>
    <property type="project" value="UniProtKB-KW"/>
</dbReference>
<dbReference type="SMART" id="SM00363">
    <property type="entry name" value="S4"/>
    <property type="match status" value="1"/>
</dbReference>
<dbReference type="RefSeq" id="WP_150203858.1">
    <property type="nucleotide sequence ID" value="NZ_CP043939.1"/>
</dbReference>
<dbReference type="PROSITE" id="PS50889">
    <property type="entry name" value="S4"/>
    <property type="match status" value="1"/>
</dbReference>
<sequence length="235" mass="26580">MRLDKYLREQQVGSRNEVHELIKHNRVTVDGQVAKKYDFKVKPDEHEVAVDGKPIKYQAEYFYLVNKPAGVITATSDEKEKTVMDLFTPEDYRTDLFPVGRLDKDTTGIILVMMDGKLGHRLASPKSKTRKTYLATVTGQIADTDLQQLKDGIELKDGTTAVADDARLISQDPDSVVELTLHEGKYHEVKRMFGAFGEKVVKLHRVSFAGLTDEALLPGEYRELTLSEIEELKKL</sequence>
<dbReference type="InterPro" id="IPR042092">
    <property type="entry name" value="PsdUridine_s_RsuA/RluB/E/F_cat"/>
</dbReference>
<evidence type="ECO:0000256" key="2">
    <source>
        <dbReference type="ARBA" id="ARBA00023235"/>
    </source>
</evidence>
<dbReference type="CDD" id="cd00165">
    <property type="entry name" value="S4"/>
    <property type="match status" value="1"/>
</dbReference>
<dbReference type="InterPro" id="IPR036986">
    <property type="entry name" value="S4_RNA-bd_sf"/>
</dbReference>
<dbReference type="GO" id="GO:0120159">
    <property type="term" value="F:rRNA pseudouridine synthase activity"/>
    <property type="evidence" value="ECO:0007669"/>
    <property type="project" value="UniProtKB-ARBA"/>
</dbReference>
<organism evidence="5 6">
    <name type="scientific">Paucilactobacillus nenjiangensis</name>
    <dbReference type="NCBI Taxonomy" id="1296540"/>
    <lineage>
        <taxon>Bacteria</taxon>
        <taxon>Bacillati</taxon>
        <taxon>Bacillota</taxon>
        <taxon>Bacilli</taxon>
        <taxon>Lactobacillales</taxon>
        <taxon>Lactobacillaceae</taxon>
        <taxon>Paucilactobacillus</taxon>
    </lineage>
</organism>
<dbReference type="FunFam" id="3.30.70.1560:FF:000001">
    <property type="entry name" value="Pseudouridine synthase"/>
    <property type="match status" value="1"/>
</dbReference>
<dbReference type="PANTHER" id="PTHR47683:SF4">
    <property type="entry name" value="PSEUDOURIDINE SYNTHASE"/>
    <property type="match status" value="1"/>
</dbReference>
<dbReference type="CDD" id="cd02553">
    <property type="entry name" value="PseudoU_synth_RsuA"/>
    <property type="match status" value="1"/>
</dbReference>
<dbReference type="InterPro" id="IPR020103">
    <property type="entry name" value="PsdUridine_synth_cat_dom_sf"/>
</dbReference>
<feature type="domain" description="RNA-binding S4" evidence="4">
    <location>
        <begin position="1"/>
        <end position="60"/>
    </location>
</feature>
<dbReference type="InterPro" id="IPR000748">
    <property type="entry name" value="PsdUridine_synth_RsuA/RluB/E/F"/>
</dbReference>
<dbReference type="InterPro" id="IPR020094">
    <property type="entry name" value="TruA/RsuA/RluB/E/F_N"/>
</dbReference>
<keyword evidence="2" id="KW-0413">Isomerase</keyword>
<dbReference type="InterPro" id="IPR006145">
    <property type="entry name" value="PsdUridine_synth_RsuA/RluA"/>
</dbReference>
<dbReference type="Gene3D" id="3.30.70.580">
    <property type="entry name" value="Pseudouridine synthase I, catalytic domain, N-terminal subdomain"/>
    <property type="match status" value="1"/>
</dbReference>
<evidence type="ECO:0000313" key="6">
    <source>
        <dbReference type="Proteomes" id="UP000325295"/>
    </source>
</evidence>
<dbReference type="OrthoDB" id="9807213at2"/>